<feature type="binding site" evidence="6">
    <location>
        <position position="158"/>
    </location>
    <ligand>
        <name>substrate</name>
    </ligand>
</feature>
<dbReference type="PANTHER" id="PTHR46072">
    <property type="entry name" value="AMIDASE-RELATED-RELATED"/>
    <property type="match status" value="1"/>
</dbReference>
<evidence type="ECO:0000256" key="1">
    <source>
        <dbReference type="ARBA" id="ARBA00001311"/>
    </source>
</evidence>
<feature type="domain" description="Amidase" evidence="7">
    <location>
        <begin position="60"/>
        <end position="550"/>
    </location>
</feature>
<comment type="caution">
    <text evidence="8">The sequence shown here is derived from an EMBL/GenBank/DDBJ whole genome shotgun (WGS) entry which is preliminary data.</text>
</comment>
<organism evidence="8 9">
    <name type="scientific">Cryomyces minteri</name>
    <dbReference type="NCBI Taxonomy" id="331657"/>
    <lineage>
        <taxon>Eukaryota</taxon>
        <taxon>Fungi</taxon>
        <taxon>Dikarya</taxon>
        <taxon>Ascomycota</taxon>
        <taxon>Pezizomycotina</taxon>
        <taxon>Dothideomycetes</taxon>
        <taxon>Dothideomycetes incertae sedis</taxon>
        <taxon>Cryomyces</taxon>
    </lineage>
</organism>
<dbReference type="AlphaFoldDB" id="A0A4U0XHQ0"/>
<evidence type="ECO:0000256" key="5">
    <source>
        <dbReference type="PIRSR" id="PIRSR001221-1"/>
    </source>
</evidence>
<evidence type="ECO:0000313" key="8">
    <source>
        <dbReference type="EMBL" id="TKA76550.1"/>
    </source>
</evidence>
<feature type="binding site" evidence="6">
    <location>
        <begin position="205"/>
        <end position="208"/>
    </location>
    <ligand>
        <name>substrate</name>
    </ligand>
</feature>
<dbReference type="STRING" id="331657.A0A4U0XHQ0"/>
<gene>
    <name evidence="8" type="ORF">B0A49_01806</name>
</gene>
<evidence type="ECO:0000256" key="6">
    <source>
        <dbReference type="PIRSR" id="PIRSR001221-2"/>
    </source>
</evidence>
<dbReference type="EMBL" id="NAJN01000232">
    <property type="protein sequence ID" value="TKA76550.1"/>
    <property type="molecule type" value="Genomic_DNA"/>
</dbReference>
<dbReference type="PROSITE" id="PS00571">
    <property type="entry name" value="AMIDASES"/>
    <property type="match status" value="1"/>
</dbReference>
<feature type="active site" description="Charge relay system" evidence="5">
    <location>
        <position position="109"/>
    </location>
</feature>
<dbReference type="Pfam" id="PF01425">
    <property type="entry name" value="Amidase"/>
    <property type="match status" value="1"/>
</dbReference>
<feature type="active site" description="Charge relay system" evidence="5">
    <location>
        <position position="184"/>
    </location>
</feature>
<feature type="binding site" evidence="6">
    <location>
        <position position="184"/>
    </location>
    <ligand>
        <name>substrate</name>
    </ligand>
</feature>
<accession>A0A4U0XHQ0</accession>
<evidence type="ECO:0000256" key="4">
    <source>
        <dbReference type="ARBA" id="ARBA00022801"/>
    </source>
</evidence>
<keyword evidence="4" id="KW-0378">Hydrolase</keyword>
<dbReference type="FunFam" id="3.90.1300.10:FF:000003">
    <property type="entry name" value="Amidase signature enzyme"/>
    <property type="match status" value="1"/>
</dbReference>
<dbReference type="EC" id="3.5.1.4" evidence="3"/>
<dbReference type="GO" id="GO:0004040">
    <property type="term" value="F:amidase activity"/>
    <property type="evidence" value="ECO:0007669"/>
    <property type="project" value="UniProtKB-EC"/>
</dbReference>
<evidence type="ECO:0000259" key="7">
    <source>
        <dbReference type="Pfam" id="PF01425"/>
    </source>
</evidence>
<proteinExistence type="inferred from homology"/>
<evidence type="ECO:0000256" key="3">
    <source>
        <dbReference type="ARBA" id="ARBA00012922"/>
    </source>
</evidence>
<feature type="active site" description="Acyl-ester intermediate" evidence="5">
    <location>
        <position position="208"/>
    </location>
</feature>
<sequence length="573" mass="62840">MDAVRHRRDCKRKQDERASRIATLPKPYLLPLSPHDRTILQKPIEELVQDVHKQITSPIDILRAYGKVAVKAHRATNCLTEVMIPEAEEWAEHEINLKGPLAGIPVSLKDSVAVGGFDVSVGYSGNTGKPYPKDGSLVRLLKEAGAVPFVKTALPITLLSFESTNDLWGRCTNPHNSKYSPGGSSGGEGALLAFGGSRIGIGSDVAGSVRAPAHFSGCYSIRCSTGRWPKMGMNTSMPGQEGIPSVFSPMARTLADLQYFTRSFIQMKPWRYDHSVHPLAWRDDVEKEFSSADRKLRVGIMRTDGVVDPTPACARALQTAAAALTADGHTVFDVTPPSPYEALIIASQLLNADGCRTFLSFFRRGETNDPGAEQLAFYMRLPRPLKYLHYLWVKYVRRDAVWAGLLRGWSAKSAFENWQLVARREAYKARWHDWWRDEAGPGAGNGGAGMEMDVLLTAPNATPALPHGAMADAVASCGYTFLFNLLDYSAGVLPVTHVDRLLDALPPSVVIAGLNGVARGAYAHYDALKMHGLPVAVQVVGRRLEEEKVLAVMGRLEAALERRGERYELLEVE</sequence>
<comment type="catalytic activity">
    <reaction evidence="1">
        <text>a monocarboxylic acid amide + H2O = a monocarboxylate + NH4(+)</text>
        <dbReference type="Rhea" id="RHEA:12020"/>
        <dbReference type="ChEBI" id="CHEBI:15377"/>
        <dbReference type="ChEBI" id="CHEBI:28938"/>
        <dbReference type="ChEBI" id="CHEBI:35757"/>
        <dbReference type="ChEBI" id="CHEBI:83628"/>
        <dbReference type="EC" id="3.5.1.4"/>
    </reaction>
</comment>
<dbReference type="Gene3D" id="3.90.1300.10">
    <property type="entry name" value="Amidase signature (AS) domain"/>
    <property type="match status" value="1"/>
</dbReference>
<evidence type="ECO:0000313" key="9">
    <source>
        <dbReference type="Proteomes" id="UP000308768"/>
    </source>
</evidence>
<dbReference type="InterPro" id="IPR020556">
    <property type="entry name" value="Amidase_CS"/>
</dbReference>
<dbReference type="InterPro" id="IPR036928">
    <property type="entry name" value="AS_sf"/>
</dbReference>
<dbReference type="InterPro" id="IPR023631">
    <property type="entry name" value="Amidase_dom"/>
</dbReference>
<reference evidence="8 9" key="1">
    <citation type="submission" date="2017-03" db="EMBL/GenBank/DDBJ databases">
        <title>Genomes of endolithic fungi from Antarctica.</title>
        <authorList>
            <person name="Coleine C."/>
            <person name="Masonjones S."/>
            <person name="Stajich J.E."/>
        </authorList>
    </citation>
    <scope>NUCLEOTIDE SEQUENCE [LARGE SCALE GENOMIC DNA]</scope>
    <source>
        <strain evidence="8 9">CCFEE 5187</strain>
    </source>
</reference>
<keyword evidence="9" id="KW-1185">Reference proteome</keyword>
<dbReference type="PANTHER" id="PTHR46072:SF10">
    <property type="entry name" value="ACETAMIDASE"/>
    <property type="match status" value="1"/>
</dbReference>
<dbReference type="Proteomes" id="UP000308768">
    <property type="component" value="Unassembled WGS sequence"/>
</dbReference>
<evidence type="ECO:0000256" key="2">
    <source>
        <dbReference type="ARBA" id="ARBA00009199"/>
    </source>
</evidence>
<dbReference type="SUPFAM" id="SSF75304">
    <property type="entry name" value="Amidase signature (AS) enzymes"/>
    <property type="match status" value="1"/>
</dbReference>
<comment type="similarity">
    <text evidence="2">Belongs to the amidase family.</text>
</comment>
<protein>
    <recommendedName>
        <fullName evidence="3">amidase</fullName>
        <ecNumber evidence="3">3.5.1.4</ecNumber>
    </recommendedName>
</protein>
<name>A0A4U0XHQ0_9PEZI</name>
<dbReference type="PIRSF" id="PIRSF001221">
    <property type="entry name" value="Amidase_fungi"/>
    <property type="match status" value="1"/>
</dbReference>
<dbReference type="OrthoDB" id="6428749at2759"/>